<dbReference type="Gene3D" id="2.130.10.10">
    <property type="entry name" value="YVTN repeat-like/Quinoprotein amine dehydrogenase"/>
    <property type="match status" value="2"/>
</dbReference>
<proteinExistence type="inferred from homology"/>
<protein>
    <recommendedName>
        <fullName evidence="8">WD repeat-containing protein 55 homolog</fullName>
    </recommendedName>
</protein>
<organism evidence="6 7">
    <name type="scientific">Clavelina lepadiformis</name>
    <name type="common">Light-bulb sea squirt</name>
    <name type="synonym">Ascidia lepadiformis</name>
    <dbReference type="NCBI Taxonomy" id="159417"/>
    <lineage>
        <taxon>Eukaryota</taxon>
        <taxon>Metazoa</taxon>
        <taxon>Chordata</taxon>
        <taxon>Tunicata</taxon>
        <taxon>Ascidiacea</taxon>
        <taxon>Aplousobranchia</taxon>
        <taxon>Clavelinidae</taxon>
        <taxon>Clavelina</taxon>
    </lineage>
</organism>
<dbReference type="InterPro" id="IPR050505">
    <property type="entry name" value="WDR55/POC1"/>
</dbReference>
<dbReference type="SMART" id="SM00320">
    <property type="entry name" value="WD40"/>
    <property type="match status" value="6"/>
</dbReference>
<dbReference type="Proteomes" id="UP001642483">
    <property type="component" value="Unassembled WGS sequence"/>
</dbReference>
<feature type="repeat" description="WD" evidence="4">
    <location>
        <begin position="123"/>
        <end position="149"/>
    </location>
</feature>
<evidence type="ECO:0000313" key="6">
    <source>
        <dbReference type="EMBL" id="CAK8683589.1"/>
    </source>
</evidence>
<dbReference type="InterPro" id="IPR001680">
    <property type="entry name" value="WD40_rpt"/>
</dbReference>
<dbReference type="PROSITE" id="PS00678">
    <property type="entry name" value="WD_REPEATS_1"/>
    <property type="match status" value="1"/>
</dbReference>
<sequence>MSDSSDSEEESNAVATRPKTITGSSQFVDIIFHPEHEYILAAVDMNGYCSVHECTIGEESHEKLKKRLSKKPCRCVAFSADGEDLLVMSKDKTMQVVCSRSGCIKRKFTAAHSAPPFCLCVIDKNLIATGDDDGVIKVWDLRRGNEAVMEDKKFEEYVSDIAVDDKHRLIFAVSGDGTMATYNARQRKFIVQSDNEEGDILCAQVLKENKKVVVGTAYGPLLLYNWDEFAAPSDRFPGHPGSVDCFAKVSEDVLCTASSDGMIRAVHVLPNRFLGVVGDHDGLPVEKIRCTHDGKYLASISHDDVVKFWSVEYLKDIQVSAREKAERYRKNEKMAKSGVGPSKREFFSDLGKELEVPPCNADSDDMSSESEDKDLIWLESDLVC</sequence>
<dbReference type="PANTHER" id="PTHR44019:SF20">
    <property type="entry name" value="WD REPEAT-CONTAINING PROTEIN 55"/>
    <property type="match status" value="1"/>
</dbReference>
<keyword evidence="7" id="KW-1185">Reference proteome</keyword>
<evidence type="ECO:0000256" key="3">
    <source>
        <dbReference type="ARBA" id="ARBA00022737"/>
    </source>
</evidence>
<dbReference type="EMBL" id="CAWYQH010000097">
    <property type="protein sequence ID" value="CAK8683589.1"/>
    <property type="molecule type" value="Genomic_DNA"/>
</dbReference>
<keyword evidence="2 4" id="KW-0853">WD repeat</keyword>
<evidence type="ECO:0000256" key="1">
    <source>
        <dbReference type="ARBA" id="ARBA00007625"/>
    </source>
</evidence>
<evidence type="ECO:0000256" key="2">
    <source>
        <dbReference type="ARBA" id="ARBA00022574"/>
    </source>
</evidence>
<dbReference type="Pfam" id="PF24796">
    <property type="entry name" value="WDR55"/>
    <property type="match status" value="1"/>
</dbReference>
<reference evidence="6 7" key="1">
    <citation type="submission" date="2024-02" db="EMBL/GenBank/DDBJ databases">
        <authorList>
            <person name="Daric V."/>
            <person name="Darras S."/>
        </authorList>
    </citation>
    <scope>NUCLEOTIDE SEQUENCE [LARGE SCALE GENOMIC DNA]</scope>
</reference>
<comment type="similarity">
    <text evidence="1">Belongs to the WD repeat WDR55 family.</text>
</comment>
<dbReference type="SUPFAM" id="SSF50978">
    <property type="entry name" value="WD40 repeat-like"/>
    <property type="match status" value="1"/>
</dbReference>
<accession>A0ABP0FVE8</accession>
<dbReference type="InterPro" id="IPR019775">
    <property type="entry name" value="WD40_repeat_CS"/>
</dbReference>
<evidence type="ECO:0000256" key="5">
    <source>
        <dbReference type="SAM" id="MobiDB-lite"/>
    </source>
</evidence>
<gene>
    <name evidence="6" type="ORF">CVLEPA_LOCUS14647</name>
</gene>
<dbReference type="PANTHER" id="PTHR44019">
    <property type="entry name" value="WD REPEAT-CONTAINING PROTEIN 55"/>
    <property type="match status" value="1"/>
</dbReference>
<dbReference type="InterPro" id="IPR036322">
    <property type="entry name" value="WD40_repeat_dom_sf"/>
</dbReference>
<feature type="compositionally biased region" description="Acidic residues" evidence="5">
    <location>
        <begin position="362"/>
        <end position="372"/>
    </location>
</feature>
<evidence type="ECO:0000256" key="4">
    <source>
        <dbReference type="PROSITE-ProRule" id="PRU00221"/>
    </source>
</evidence>
<evidence type="ECO:0000313" key="7">
    <source>
        <dbReference type="Proteomes" id="UP001642483"/>
    </source>
</evidence>
<keyword evidence="3" id="KW-0677">Repeat</keyword>
<name>A0ABP0FVE8_CLALP</name>
<dbReference type="PROSITE" id="PS50082">
    <property type="entry name" value="WD_REPEATS_2"/>
    <property type="match status" value="1"/>
</dbReference>
<comment type="caution">
    <text evidence="6">The sequence shown here is derived from an EMBL/GenBank/DDBJ whole genome shotgun (WGS) entry which is preliminary data.</text>
</comment>
<evidence type="ECO:0008006" key="8">
    <source>
        <dbReference type="Google" id="ProtNLM"/>
    </source>
</evidence>
<dbReference type="InterPro" id="IPR015943">
    <property type="entry name" value="WD40/YVTN_repeat-like_dom_sf"/>
</dbReference>
<feature type="region of interest" description="Disordered" evidence="5">
    <location>
        <begin position="354"/>
        <end position="374"/>
    </location>
</feature>